<protein>
    <recommendedName>
        <fullName evidence="4">Collagen-like protein</fullName>
    </recommendedName>
</protein>
<accession>A0A8J3YK67</accession>
<comment type="caution">
    <text evidence="2">The sequence shown here is derived from an EMBL/GenBank/DDBJ whole genome shotgun (WGS) entry which is preliminary data.</text>
</comment>
<evidence type="ECO:0008006" key="4">
    <source>
        <dbReference type="Google" id="ProtNLM"/>
    </source>
</evidence>
<evidence type="ECO:0000313" key="3">
    <source>
        <dbReference type="Proteomes" id="UP000619260"/>
    </source>
</evidence>
<proteinExistence type="predicted"/>
<evidence type="ECO:0000256" key="1">
    <source>
        <dbReference type="SAM" id="MobiDB-lite"/>
    </source>
</evidence>
<dbReference type="EMBL" id="BOPF01000007">
    <property type="protein sequence ID" value="GIJ45500.1"/>
    <property type="molecule type" value="Genomic_DNA"/>
</dbReference>
<dbReference type="InterPro" id="IPR008160">
    <property type="entry name" value="Collagen"/>
</dbReference>
<sequence length="176" mass="17734">MLTKRMTALLVAGVLGWGVVTGMLIATVAGIGPRGEQGARGAAGPAGPAGTDSVIVGPAGFPGPKGPAGDPGPPGPAYTPTAHVVFDMSGQRPFTGNKTNVRPGVPFTIAYRYTCTGATPFLTITWNGDNKDIGLVRLDGATGTGERSLNVVAPAGTVQIGGADTCTWNVKITQTF</sequence>
<dbReference type="Proteomes" id="UP000619260">
    <property type="component" value="Unassembled WGS sequence"/>
</dbReference>
<reference evidence="2" key="1">
    <citation type="submission" date="2021-01" db="EMBL/GenBank/DDBJ databases">
        <title>Whole genome shotgun sequence of Virgisporangium aliadipatigenens NBRC 105644.</title>
        <authorList>
            <person name="Komaki H."/>
            <person name="Tamura T."/>
        </authorList>
    </citation>
    <scope>NUCLEOTIDE SEQUENCE</scope>
    <source>
        <strain evidence="2">NBRC 105644</strain>
    </source>
</reference>
<name>A0A8J3YK67_9ACTN</name>
<gene>
    <name evidence="2" type="ORF">Val02_23860</name>
</gene>
<dbReference type="AlphaFoldDB" id="A0A8J3YK67"/>
<feature type="region of interest" description="Disordered" evidence="1">
    <location>
        <begin position="34"/>
        <end position="76"/>
    </location>
</feature>
<dbReference type="RefSeq" id="WP_203899038.1">
    <property type="nucleotide sequence ID" value="NZ_BOPF01000007.1"/>
</dbReference>
<organism evidence="2 3">
    <name type="scientific">Virgisporangium aliadipatigenens</name>
    <dbReference type="NCBI Taxonomy" id="741659"/>
    <lineage>
        <taxon>Bacteria</taxon>
        <taxon>Bacillati</taxon>
        <taxon>Actinomycetota</taxon>
        <taxon>Actinomycetes</taxon>
        <taxon>Micromonosporales</taxon>
        <taxon>Micromonosporaceae</taxon>
        <taxon>Virgisporangium</taxon>
    </lineage>
</organism>
<keyword evidence="3" id="KW-1185">Reference proteome</keyword>
<feature type="compositionally biased region" description="Low complexity" evidence="1">
    <location>
        <begin position="34"/>
        <end position="50"/>
    </location>
</feature>
<dbReference type="Pfam" id="PF01391">
    <property type="entry name" value="Collagen"/>
    <property type="match status" value="1"/>
</dbReference>
<evidence type="ECO:0000313" key="2">
    <source>
        <dbReference type="EMBL" id="GIJ45500.1"/>
    </source>
</evidence>